<accession>A0AAV8RNY3</accession>
<name>A0AAV8RNY3_ENSVE</name>
<feature type="region of interest" description="Disordered" evidence="1">
    <location>
        <begin position="1"/>
        <end position="67"/>
    </location>
</feature>
<sequence>MGGSAGDSGGGHRESADALAALFGPPPRLRLHRTPARRLPRTGQPLLPPTRRRHPFGVVPGRRRRPDDRVHRIHHAGGAPMASRARKWRSELGPIEECSFGRSMRRDSMNSSMHSFLAPES</sequence>
<gene>
    <name evidence="2" type="ORF">OPV22_005341</name>
</gene>
<comment type="caution">
    <text evidence="2">The sequence shown here is derived from an EMBL/GenBank/DDBJ whole genome shotgun (WGS) entry which is preliminary data.</text>
</comment>
<proteinExistence type="predicted"/>
<reference evidence="2 3" key="1">
    <citation type="submission" date="2022-12" db="EMBL/GenBank/DDBJ databases">
        <title>Chromosome-scale assembly of the Ensete ventricosum genome.</title>
        <authorList>
            <person name="Dussert Y."/>
            <person name="Stocks J."/>
            <person name="Wendawek A."/>
            <person name="Woldeyes F."/>
            <person name="Nichols R.A."/>
            <person name="Borrell J.S."/>
        </authorList>
    </citation>
    <scope>NUCLEOTIDE SEQUENCE [LARGE SCALE GENOMIC DNA]</scope>
    <source>
        <strain evidence="3">cv. Maze</strain>
        <tissue evidence="2">Seeds</tissue>
    </source>
</reference>
<dbReference type="AlphaFoldDB" id="A0AAV8RNY3"/>
<keyword evidence="3" id="KW-1185">Reference proteome</keyword>
<protein>
    <submittedName>
        <fullName evidence="2">Uncharacterized protein</fullName>
    </submittedName>
</protein>
<evidence type="ECO:0000313" key="2">
    <source>
        <dbReference type="EMBL" id="KAJ8504455.1"/>
    </source>
</evidence>
<evidence type="ECO:0000313" key="3">
    <source>
        <dbReference type="Proteomes" id="UP001222027"/>
    </source>
</evidence>
<feature type="compositionally biased region" description="Basic residues" evidence="1">
    <location>
        <begin position="29"/>
        <end position="40"/>
    </location>
</feature>
<evidence type="ECO:0000256" key="1">
    <source>
        <dbReference type="SAM" id="MobiDB-lite"/>
    </source>
</evidence>
<organism evidence="2 3">
    <name type="scientific">Ensete ventricosum</name>
    <name type="common">Abyssinian banana</name>
    <name type="synonym">Musa ensete</name>
    <dbReference type="NCBI Taxonomy" id="4639"/>
    <lineage>
        <taxon>Eukaryota</taxon>
        <taxon>Viridiplantae</taxon>
        <taxon>Streptophyta</taxon>
        <taxon>Embryophyta</taxon>
        <taxon>Tracheophyta</taxon>
        <taxon>Spermatophyta</taxon>
        <taxon>Magnoliopsida</taxon>
        <taxon>Liliopsida</taxon>
        <taxon>Zingiberales</taxon>
        <taxon>Musaceae</taxon>
        <taxon>Ensete</taxon>
    </lineage>
</organism>
<dbReference type="Proteomes" id="UP001222027">
    <property type="component" value="Unassembled WGS sequence"/>
</dbReference>
<dbReference type="EMBL" id="JAQQAF010000002">
    <property type="protein sequence ID" value="KAJ8504455.1"/>
    <property type="molecule type" value="Genomic_DNA"/>
</dbReference>